<protein>
    <submittedName>
        <fullName evidence="4">BTB/POZ domain-containing protein KCTD18</fullName>
    </submittedName>
</protein>
<sequence length="156" mass="17813">FAPGATQQLFATLNRSLFHDIFELDIGGYRFRAEGKLLRRSPTLKILLSSPSIFFEELFLDRDGSLFNFILQYLEDEELFNVPSDRQVCRFLQAEAHYFGLPRLEALLSEHLARNAEDAKTFEAKKMPFQASSEKARLSPKCLFGACRPLSMTVVS</sequence>
<evidence type="ECO:0000313" key="4">
    <source>
        <dbReference type="EMBL" id="CAL4777561.1"/>
    </source>
</evidence>
<evidence type="ECO:0000313" key="5">
    <source>
        <dbReference type="Proteomes" id="UP001152797"/>
    </source>
</evidence>
<keyword evidence="5" id="KW-1185">Reference proteome</keyword>
<dbReference type="InterPro" id="IPR003131">
    <property type="entry name" value="T1-type_BTB"/>
</dbReference>
<dbReference type="InterPro" id="IPR011333">
    <property type="entry name" value="SKP1/BTB/POZ_sf"/>
</dbReference>
<dbReference type="EMBL" id="CAMXCT010001451">
    <property type="protein sequence ID" value="CAI3990249.1"/>
    <property type="molecule type" value="Genomic_DNA"/>
</dbReference>
<proteinExistence type="predicted"/>
<reference evidence="2" key="1">
    <citation type="submission" date="2022-10" db="EMBL/GenBank/DDBJ databases">
        <authorList>
            <person name="Chen Y."/>
            <person name="Dougan E. K."/>
            <person name="Chan C."/>
            <person name="Rhodes N."/>
            <person name="Thang M."/>
        </authorList>
    </citation>
    <scope>NUCLEOTIDE SEQUENCE</scope>
</reference>
<comment type="caution">
    <text evidence="2">The sequence shown here is derived from an EMBL/GenBank/DDBJ whole genome shotgun (WGS) entry which is preliminary data.</text>
</comment>
<evidence type="ECO:0000313" key="3">
    <source>
        <dbReference type="EMBL" id="CAL1143624.1"/>
    </source>
</evidence>
<dbReference type="PANTHER" id="PTHR14499">
    <property type="entry name" value="POTASSIUM CHANNEL TETRAMERIZATION DOMAIN-CONTAINING"/>
    <property type="match status" value="1"/>
</dbReference>
<gene>
    <name evidence="2" type="ORF">C1SCF055_LOCUS17250</name>
</gene>
<dbReference type="Proteomes" id="UP001152797">
    <property type="component" value="Unassembled WGS sequence"/>
</dbReference>
<evidence type="ECO:0000259" key="1">
    <source>
        <dbReference type="Pfam" id="PF02214"/>
    </source>
</evidence>
<accession>A0A9P1CEM5</accession>
<dbReference type="GO" id="GO:0051260">
    <property type="term" value="P:protein homooligomerization"/>
    <property type="evidence" value="ECO:0007669"/>
    <property type="project" value="InterPro"/>
</dbReference>
<reference evidence="3" key="2">
    <citation type="submission" date="2024-04" db="EMBL/GenBank/DDBJ databases">
        <authorList>
            <person name="Chen Y."/>
            <person name="Shah S."/>
            <person name="Dougan E. K."/>
            <person name="Thang M."/>
            <person name="Chan C."/>
        </authorList>
    </citation>
    <scope>NUCLEOTIDE SEQUENCE [LARGE SCALE GENOMIC DNA]</scope>
</reference>
<name>A0A9P1CEM5_9DINO</name>
<feature type="domain" description="Potassium channel tetramerisation-type BTB" evidence="1">
    <location>
        <begin position="23"/>
        <end position="104"/>
    </location>
</feature>
<dbReference type="AlphaFoldDB" id="A0A9P1CEM5"/>
<organism evidence="2">
    <name type="scientific">Cladocopium goreaui</name>
    <dbReference type="NCBI Taxonomy" id="2562237"/>
    <lineage>
        <taxon>Eukaryota</taxon>
        <taxon>Sar</taxon>
        <taxon>Alveolata</taxon>
        <taxon>Dinophyceae</taxon>
        <taxon>Suessiales</taxon>
        <taxon>Symbiodiniaceae</taxon>
        <taxon>Cladocopium</taxon>
    </lineage>
</organism>
<dbReference type="SUPFAM" id="SSF54695">
    <property type="entry name" value="POZ domain"/>
    <property type="match status" value="1"/>
</dbReference>
<dbReference type="Pfam" id="PF02214">
    <property type="entry name" value="BTB_2"/>
    <property type="match status" value="1"/>
</dbReference>
<dbReference type="PANTHER" id="PTHR14499:SF136">
    <property type="entry name" value="GH08630P"/>
    <property type="match status" value="1"/>
</dbReference>
<dbReference type="OrthoDB" id="2414723at2759"/>
<dbReference type="EMBL" id="CAMXCT020001451">
    <property type="protein sequence ID" value="CAL1143624.1"/>
    <property type="molecule type" value="Genomic_DNA"/>
</dbReference>
<dbReference type="EMBL" id="CAMXCT030001451">
    <property type="protein sequence ID" value="CAL4777561.1"/>
    <property type="molecule type" value="Genomic_DNA"/>
</dbReference>
<dbReference type="Gene3D" id="3.30.710.10">
    <property type="entry name" value="Potassium Channel Kv1.1, Chain A"/>
    <property type="match status" value="1"/>
</dbReference>
<evidence type="ECO:0000313" key="2">
    <source>
        <dbReference type="EMBL" id="CAI3990249.1"/>
    </source>
</evidence>
<feature type="non-terminal residue" evidence="2">
    <location>
        <position position="1"/>
    </location>
</feature>